<dbReference type="EMBL" id="MU032347">
    <property type="protein sequence ID" value="KAF3765539.1"/>
    <property type="molecule type" value="Genomic_DNA"/>
</dbReference>
<accession>A0A9P4Y2Z5</accession>
<keyword evidence="3" id="KW-0808">Transferase</keyword>
<name>A0A9P4Y2Z5_CRYP1</name>
<dbReference type="InterPro" id="IPR000719">
    <property type="entry name" value="Prot_kinase_dom"/>
</dbReference>
<dbReference type="SUPFAM" id="SSF56112">
    <property type="entry name" value="Protein kinase-like (PK-like)"/>
    <property type="match status" value="1"/>
</dbReference>
<evidence type="ECO:0000313" key="3">
    <source>
        <dbReference type="EMBL" id="KAF3765539.1"/>
    </source>
</evidence>
<dbReference type="OrthoDB" id="1046782at2759"/>
<dbReference type="Gene3D" id="1.10.510.10">
    <property type="entry name" value="Transferase(Phosphotransferase) domain 1"/>
    <property type="match status" value="1"/>
</dbReference>
<dbReference type="Gene3D" id="3.30.200.20">
    <property type="entry name" value="Phosphorylase Kinase, domain 1"/>
    <property type="match status" value="1"/>
</dbReference>
<dbReference type="AlphaFoldDB" id="A0A9P4Y2Z5"/>
<sequence>MNLSKFLHDCDKQIASGWNFIMSQLPQRQPDHTPSEDQRSIPKIFVQAPSHERKEHVDQEPKNITTLIPKFTTLIPKYTKDIDQPLNQQLHQHKVKHAQEYIQPFWPTAIWKALLTQESIRDELLRSGVGKPVADNLSMQILLPGCKARVLIFTILVLLAKSASIEHVLVCKKGICDNQLPLVLKIHQGKSVLMREMEPITCCFENWDTYILEAFCDHYRRLTVPVFGLREGSNEINHQKFDPGVILPWCEVDENVTPVPAMSGGYGTVTKVRIHPLCHQFHDVLESINVAGGLFAVKKLKTRTKVDFEQEVNALKRFSGKTHRHLVTLLATFEQREQYHMIFPWADCDLDHYWSNVEPNPDWGDVDLIRWLSKQCLGIMEAVSIIHNPSHLQSDKRFGRHGDIKAENILWYGSGPRSSTRNNDRGILVISDLGLTAINSDKSKSMQPNTGLKTTPSYRPPECDIKGGTISRAFDIWTLGCLYLELLCWLLKGSQGKKKFDGERMTTFIFGTKTDIFFDIQRTVQYNKEAYVFTMKEAVTKKISDLHSDENCTLWMHDLLDLVEEGMLVVLSEDRKRKTSHSLLEILREMDQKCQFDEHYCLRKARYAKLRRAPAGTLAELNEEAKKMVNEMKPDLKEHKRDGRELHKSKNAGE</sequence>
<keyword evidence="4" id="KW-1185">Reference proteome</keyword>
<organism evidence="3 4">
    <name type="scientific">Cryphonectria parasitica (strain ATCC 38755 / EP155)</name>
    <dbReference type="NCBI Taxonomy" id="660469"/>
    <lineage>
        <taxon>Eukaryota</taxon>
        <taxon>Fungi</taxon>
        <taxon>Dikarya</taxon>
        <taxon>Ascomycota</taxon>
        <taxon>Pezizomycotina</taxon>
        <taxon>Sordariomycetes</taxon>
        <taxon>Sordariomycetidae</taxon>
        <taxon>Diaporthales</taxon>
        <taxon>Cryphonectriaceae</taxon>
        <taxon>Cryphonectria-Endothia species complex</taxon>
        <taxon>Cryphonectria</taxon>
    </lineage>
</organism>
<protein>
    <submittedName>
        <fullName evidence="3">Kinase-like protein</fullName>
    </submittedName>
</protein>
<dbReference type="GO" id="GO:0004674">
    <property type="term" value="F:protein serine/threonine kinase activity"/>
    <property type="evidence" value="ECO:0007669"/>
    <property type="project" value="TreeGrafter"/>
</dbReference>
<dbReference type="PANTHER" id="PTHR24359:SF37">
    <property type="entry name" value="PROTEIN KINASE DOMAIN-CONTAINING PROTEIN"/>
    <property type="match status" value="1"/>
</dbReference>
<comment type="caution">
    <text evidence="3">The sequence shown here is derived from an EMBL/GenBank/DDBJ whole genome shotgun (WGS) entry which is preliminary data.</text>
</comment>
<dbReference type="GO" id="GO:0005524">
    <property type="term" value="F:ATP binding"/>
    <property type="evidence" value="ECO:0007669"/>
    <property type="project" value="InterPro"/>
</dbReference>
<dbReference type="PROSITE" id="PS50011">
    <property type="entry name" value="PROTEIN_KINASE_DOM"/>
    <property type="match status" value="1"/>
</dbReference>
<dbReference type="Pfam" id="PF00069">
    <property type="entry name" value="Pkinase"/>
    <property type="match status" value="1"/>
</dbReference>
<dbReference type="Proteomes" id="UP000803844">
    <property type="component" value="Unassembled WGS sequence"/>
</dbReference>
<evidence type="ECO:0000259" key="2">
    <source>
        <dbReference type="PROSITE" id="PS50011"/>
    </source>
</evidence>
<proteinExistence type="predicted"/>
<gene>
    <name evidence="3" type="ORF">M406DRAFT_355961</name>
</gene>
<feature type="region of interest" description="Disordered" evidence="1">
    <location>
        <begin position="631"/>
        <end position="654"/>
    </location>
</feature>
<dbReference type="RefSeq" id="XP_040776500.1">
    <property type="nucleotide sequence ID" value="XM_040923307.1"/>
</dbReference>
<keyword evidence="3" id="KW-0418">Kinase</keyword>
<dbReference type="SMART" id="SM00220">
    <property type="entry name" value="S_TKc"/>
    <property type="match status" value="1"/>
</dbReference>
<reference evidence="3" key="1">
    <citation type="journal article" date="2020" name="Phytopathology">
        <title>Genome sequence of the chestnut blight fungus Cryphonectria parasitica EP155: A fundamental resource for an archetypical invasive plant pathogen.</title>
        <authorList>
            <person name="Crouch J.A."/>
            <person name="Dawe A."/>
            <person name="Aerts A."/>
            <person name="Barry K."/>
            <person name="Churchill A.C.L."/>
            <person name="Grimwood J."/>
            <person name="Hillman B."/>
            <person name="Milgroom M.G."/>
            <person name="Pangilinan J."/>
            <person name="Smith M."/>
            <person name="Salamov A."/>
            <person name="Schmutz J."/>
            <person name="Yadav J."/>
            <person name="Grigoriev I.V."/>
            <person name="Nuss D."/>
        </authorList>
    </citation>
    <scope>NUCLEOTIDE SEQUENCE</scope>
    <source>
        <strain evidence="3">EP155</strain>
    </source>
</reference>
<evidence type="ECO:0000256" key="1">
    <source>
        <dbReference type="SAM" id="MobiDB-lite"/>
    </source>
</evidence>
<dbReference type="InterPro" id="IPR011009">
    <property type="entry name" value="Kinase-like_dom_sf"/>
</dbReference>
<dbReference type="GeneID" id="63840436"/>
<feature type="domain" description="Protein kinase" evidence="2">
    <location>
        <begin position="255"/>
        <end position="602"/>
    </location>
</feature>
<evidence type="ECO:0000313" key="4">
    <source>
        <dbReference type="Proteomes" id="UP000803844"/>
    </source>
</evidence>
<dbReference type="PANTHER" id="PTHR24359">
    <property type="entry name" value="SERINE/THREONINE-PROTEIN KINASE SBK1"/>
    <property type="match status" value="1"/>
</dbReference>